<dbReference type="PANTHER" id="PTHR11610">
    <property type="entry name" value="LIPASE"/>
    <property type="match status" value="1"/>
</dbReference>
<evidence type="ECO:0000313" key="6">
    <source>
        <dbReference type="EMBL" id="KAK2720807.1"/>
    </source>
</evidence>
<protein>
    <recommendedName>
        <fullName evidence="5">Lipase domain-containing protein</fullName>
    </recommendedName>
</protein>
<organism evidence="6 7">
    <name type="scientific">Artemia franciscana</name>
    <name type="common">Brine shrimp</name>
    <name type="synonym">Artemia sanfranciscana</name>
    <dbReference type="NCBI Taxonomy" id="6661"/>
    <lineage>
        <taxon>Eukaryota</taxon>
        <taxon>Metazoa</taxon>
        <taxon>Ecdysozoa</taxon>
        <taxon>Arthropoda</taxon>
        <taxon>Crustacea</taxon>
        <taxon>Branchiopoda</taxon>
        <taxon>Anostraca</taxon>
        <taxon>Artemiidae</taxon>
        <taxon>Artemia</taxon>
    </lineage>
</organism>
<dbReference type="SUPFAM" id="SSF53474">
    <property type="entry name" value="alpha/beta-Hydrolases"/>
    <property type="match status" value="1"/>
</dbReference>
<dbReference type="Proteomes" id="UP001187531">
    <property type="component" value="Unassembled WGS sequence"/>
</dbReference>
<comment type="caution">
    <text evidence="6">The sequence shown here is derived from an EMBL/GenBank/DDBJ whole genome shotgun (WGS) entry which is preliminary data.</text>
</comment>
<sequence length="153" mass="16490">MKTVYAHIQHPNLTLTMLHFISGQGLDPGTPSISLDGTNGKLDPSDGDFVDIVHTNTENVPEQMGHADFFPNGGFIQPGCPTNSGCSHSRSNQYYIESITSNAFRSKNCSSYGEFLAGNCDLNAEAFMGNGVSTDARGNFYLQTNEESPFAQG</sequence>
<evidence type="ECO:0000256" key="2">
    <source>
        <dbReference type="ARBA" id="ARBA00010701"/>
    </source>
</evidence>
<dbReference type="PANTHER" id="PTHR11610:SF190">
    <property type="entry name" value="VITELLOGENIN-3-LIKE PROTEIN"/>
    <property type="match status" value="1"/>
</dbReference>
<dbReference type="InterPro" id="IPR029058">
    <property type="entry name" value="AB_hydrolase_fold"/>
</dbReference>
<feature type="domain" description="Lipase" evidence="5">
    <location>
        <begin position="25"/>
        <end position="150"/>
    </location>
</feature>
<evidence type="ECO:0000256" key="3">
    <source>
        <dbReference type="ARBA" id="ARBA00022525"/>
    </source>
</evidence>
<comment type="similarity">
    <text evidence="2 4">Belongs to the AB hydrolase superfamily. Lipase family.</text>
</comment>
<dbReference type="InterPro" id="IPR013818">
    <property type="entry name" value="Lipase"/>
</dbReference>
<evidence type="ECO:0000256" key="1">
    <source>
        <dbReference type="ARBA" id="ARBA00004613"/>
    </source>
</evidence>
<dbReference type="Pfam" id="PF00151">
    <property type="entry name" value="Lipase"/>
    <property type="match status" value="1"/>
</dbReference>
<gene>
    <name evidence="6" type="ORF">QYM36_004620</name>
</gene>
<accession>A0AA88L8C1</accession>
<dbReference type="InterPro" id="IPR000734">
    <property type="entry name" value="TAG_lipase"/>
</dbReference>
<dbReference type="GO" id="GO:0016042">
    <property type="term" value="P:lipid catabolic process"/>
    <property type="evidence" value="ECO:0007669"/>
    <property type="project" value="TreeGrafter"/>
</dbReference>
<evidence type="ECO:0000259" key="5">
    <source>
        <dbReference type="Pfam" id="PF00151"/>
    </source>
</evidence>
<evidence type="ECO:0000256" key="4">
    <source>
        <dbReference type="RuleBase" id="RU004262"/>
    </source>
</evidence>
<dbReference type="EMBL" id="JAVRJZ010000007">
    <property type="protein sequence ID" value="KAK2720807.1"/>
    <property type="molecule type" value="Genomic_DNA"/>
</dbReference>
<comment type="subcellular location">
    <subcellularLocation>
        <location evidence="1">Secreted</location>
    </subcellularLocation>
</comment>
<name>A0AA88L8C1_ARTSF</name>
<reference evidence="6" key="1">
    <citation type="submission" date="2023-07" db="EMBL/GenBank/DDBJ databases">
        <title>Chromosome-level genome assembly of Artemia franciscana.</title>
        <authorList>
            <person name="Jo E."/>
        </authorList>
    </citation>
    <scope>NUCLEOTIDE SEQUENCE</scope>
    <source>
        <tissue evidence="6">Whole body</tissue>
    </source>
</reference>
<dbReference type="GO" id="GO:0005615">
    <property type="term" value="C:extracellular space"/>
    <property type="evidence" value="ECO:0007669"/>
    <property type="project" value="TreeGrafter"/>
</dbReference>
<keyword evidence="3" id="KW-0964">Secreted</keyword>
<dbReference type="AlphaFoldDB" id="A0AA88L8C1"/>
<keyword evidence="7" id="KW-1185">Reference proteome</keyword>
<evidence type="ECO:0000313" key="7">
    <source>
        <dbReference type="Proteomes" id="UP001187531"/>
    </source>
</evidence>
<dbReference type="Gene3D" id="3.40.50.1820">
    <property type="entry name" value="alpha/beta hydrolase"/>
    <property type="match status" value="1"/>
</dbReference>
<dbReference type="GO" id="GO:0016298">
    <property type="term" value="F:lipase activity"/>
    <property type="evidence" value="ECO:0007669"/>
    <property type="project" value="InterPro"/>
</dbReference>
<proteinExistence type="inferred from homology"/>